<gene>
    <name evidence="3" type="ORF">FHU35_16423</name>
</gene>
<feature type="compositionally biased region" description="Low complexity" evidence="1">
    <location>
        <begin position="562"/>
        <end position="590"/>
    </location>
</feature>
<evidence type="ECO:0000313" key="4">
    <source>
        <dbReference type="Proteomes" id="UP000316184"/>
    </source>
</evidence>
<proteinExistence type="predicted"/>
<protein>
    <recommendedName>
        <fullName evidence="2">Outer membrane channel protein CpnT-like N-terminal domain-containing protein</fullName>
    </recommendedName>
</protein>
<dbReference type="InterPro" id="IPR057746">
    <property type="entry name" value="CpnT-like_N"/>
</dbReference>
<feature type="region of interest" description="Disordered" evidence="1">
    <location>
        <begin position="297"/>
        <end position="758"/>
    </location>
</feature>
<feature type="compositionally biased region" description="Low complexity" evidence="1">
    <location>
        <begin position="1260"/>
        <end position="1279"/>
    </location>
</feature>
<reference evidence="3 4" key="1">
    <citation type="submission" date="2019-06" db="EMBL/GenBank/DDBJ databases">
        <title>Sequencing the genomes of 1000 actinobacteria strains.</title>
        <authorList>
            <person name="Klenk H.-P."/>
        </authorList>
    </citation>
    <scope>NUCLEOTIDE SEQUENCE [LARGE SCALE GENOMIC DNA]</scope>
    <source>
        <strain evidence="3 4">DSM 46699</strain>
    </source>
</reference>
<evidence type="ECO:0000259" key="2">
    <source>
        <dbReference type="Pfam" id="PF25547"/>
    </source>
</evidence>
<comment type="caution">
    <text evidence="3">The sequence shown here is derived from an EMBL/GenBank/DDBJ whole genome shotgun (WGS) entry which is preliminary data.</text>
</comment>
<feature type="compositionally biased region" description="Polar residues" evidence="1">
    <location>
        <begin position="1228"/>
        <end position="1248"/>
    </location>
</feature>
<dbReference type="Gene3D" id="3.90.176.10">
    <property type="entry name" value="Toxin ADP-ribosyltransferase, Chain A, domain 1"/>
    <property type="match status" value="1"/>
</dbReference>
<feature type="compositionally biased region" description="Pro residues" evidence="1">
    <location>
        <begin position="623"/>
        <end position="639"/>
    </location>
</feature>
<feature type="region of interest" description="Disordered" evidence="1">
    <location>
        <begin position="894"/>
        <end position="1567"/>
    </location>
</feature>
<evidence type="ECO:0000256" key="1">
    <source>
        <dbReference type="SAM" id="MobiDB-lite"/>
    </source>
</evidence>
<dbReference type="PANTHER" id="PTHR12460:SF38">
    <property type="entry name" value="KINETOPLAST-ASSOCIATED PROTEIN-LIKE PROTEIN"/>
    <property type="match status" value="1"/>
</dbReference>
<accession>A0A561U1D9</accession>
<name>A0A561U1D9_9PSEU</name>
<feature type="compositionally biased region" description="Basic and acidic residues" evidence="1">
    <location>
        <begin position="1518"/>
        <end position="1532"/>
    </location>
</feature>
<feature type="compositionally biased region" description="Low complexity" evidence="1">
    <location>
        <begin position="1331"/>
        <end position="1352"/>
    </location>
</feature>
<dbReference type="SUPFAM" id="SSF56399">
    <property type="entry name" value="ADP-ribosylation"/>
    <property type="match status" value="1"/>
</dbReference>
<dbReference type="PANTHER" id="PTHR12460">
    <property type="entry name" value="CYCLIN-DEPENDENT KINASE INHIBITOR-RELATED PROTEIN"/>
    <property type="match status" value="1"/>
</dbReference>
<feature type="compositionally biased region" description="Pro residues" evidence="1">
    <location>
        <begin position="1167"/>
        <end position="1180"/>
    </location>
</feature>
<keyword evidence="4" id="KW-1185">Reference proteome</keyword>
<feature type="compositionally biased region" description="Low complexity" evidence="1">
    <location>
        <begin position="306"/>
        <end position="321"/>
    </location>
</feature>
<feature type="compositionally biased region" description="Polar residues" evidence="1">
    <location>
        <begin position="1118"/>
        <end position="1163"/>
    </location>
</feature>
<dbReference type="EMBL" id="VIWX01000006">
    <property type="protein sequence ID" value="TWF93140.1"/>
    <property type="molecule type" value="Genomic_DNA"/>
</dbReference>
<dbReference type="Proteomes" id="UP000316184">
    <property type="component" value="Unassembled WGS sequence"/>
</dbReference>
<feature type="compositionally biased region" description="Basic and acidic residues" evidence="1">
    <location>
        <begin position="744"/>
        <end position="758"/>
    </location>
</feature>
<feature type="compositionally biased region" description="Basic and acidic residues" evidence="1">
    <location>
        <begin position="897"/>
        <end position="913"/>
    </location>
</feature>
<organism evidence="3 4">
    <name type="scientific">Saccharopolyspora dendranthemae</name>
    <dbReference type="NCBI Taxonomy" id="1181886"/>
    <lineage>
        <taxon>Bacteria</taxon>
        <taxon>Bacillati</taxon>
        <taxon>Actinomycetota</taxon>
        <taxon>Actinomycetes</taxon>
        <taxon>Pseudonocardiales</taxon>
        <taxon>Pseudonocardiaceae</taxon>
        <taxon>Saccharopolyspora</taxon>
    </lineage>
</organism>
<feature type="compositionally biased region" description="Low complexity" evidence="1">
    <location>
        <begin position="540"/>
        <end position="553"/>
    </location>
</feature>
<feature type="domain" description="Outer membrane channel protein CpnT-like N-terminal" evidence="2">
    <location>
        <begin position="80"/>
        <end position="205"/>
    </location>
</feature>
<feature type="compositionally biased region" description="Polar residues" evidence="1">
    <location>
        <begin position="440"/>
        <end position="469"/>
    </location>
</feature>
<feature type="compositionally biased region" description="Gly residues" evidence="1">
    <location>
        <begin position="510"/>
        <end position="521"/>
    </location>
</feature>
<feature type="compositionally biased region" description="Low complexity" evidence="1">
    <location>
        <begin position="482"/>
        <end position="509"/>
    </location>
</feature>
<feature type="compositionally biased region" description="Low complexity" evidence="1">
    <location>
        <begin position="410"/>
        <end position="433"/>
    </location>
</feature>
<dbReference type="Pfam" id="PF25547">
    <property type="entry name" value="WXG100_2"/>
    <property type="match status" value="1"/>
</dbReference>
<sequence length="1798" mass="185121">MSNPLVAQQPESNDGFITKGTGDAGWATGIGIAESVNDVSSLNEGSNWVESGLAYGGLAMEAVSAAVDPIGTLLSYGLSWLIEHVQPLKEALDWFAGDPDGVEAYGKTWENVSKAVSEAAEQYNAAVKADTADWTGAAGDAYRKTAAEKGEALTGAAQLAGTISSVVTIMGEVVSFVREFVRDLVADCVSRLITYALEAVLPPIASLAWVIPQAVAFISKTVTKIVDIVTKLTKTISNVSPKLAKLAEVFGDIMKTLGNMGKATAGGLGKVADKLDVAEHLAKKTWQKVDDTFGTDVVGRRNARMGGPDAPDGADSPADSEPGGGSGGSSSASESGGSGSSGASGSSSPGDAQSSVRSESAGGSSGSRSDPGSGDSSPSGRTEAEPGTSGGRTDAGSGSQPHGDAGQSSGGSSRTDADSGSGSGGSTNSDAGSQARADSPSDSGSQARTESSADPGSGTQARTDSSPGSGSDARPDVSPDPGGQARSESSSSAGTQSDSGTSGQSQSSGSGSGGAGSGGAGTHTSDVPREPAHTSAAGVEAPAKPPETAAPQSSPAPPRPDQPSGAAPTGGANAPGSSSAPGGRTPSPRGGRQGGQAGWTGSSGLPGAARDLPSHAPRTPRSPSHPPSPRPNGPGPAHPHAPRGGSPMPTRAPHAPAPMRSARPDAPHTPSRPGTPVQRQQVAPPRPEQLRTADSPRTPIPAQRTPEAPNSLPEQPRPDAPKISTADSMAAETPPKDQWQAGHHMVEHTPRLDISPELRNKLGSSLRDIEATGAGLSFTKPPVKDYFGRADWAHKRPRCSVDPNRFTVEMHGSPDGVKFKGNQLDAKELAEIIRGSSGYKDGTPIRLVSCETGADVPDGSKNFAQQLSEELGVEVLAPNTNAWVDNYGNIYANESSAKFDKNEPGTPKPRLDSPGEWTAFRPDGTKAVHSSPYPPGHQPEWVRHGIQAEGARMRGLFGRKDEDFSTDPVTGHNYSNAPPQGHGPPQGQYGPPQGQFGPPQGNYGPPQGHYGPPQGQFGPPQGQFGPPQGNYGPPQGNYGPPQGQFGPPQGNYGPPQGQHGPAQGQHGPPQQHFPPQGNVPQGQHFVPQGQHPGPQGQNLGPQAQHFPQQANVPPGQHFPQQGNVPSQPQNVGPPNQGLSQQAPHPQSGPNQAYSAPPSHSQHGYPNPGHPPQSHPQPNGPKPTTSAAPHAHLPQNNPQGVHGSHPPQVQHGPGQAGYAQPPHPGQLQGVPQSSYSPPNQQTHGPSAQAPQKGPSAPQPQSPVSNPGPSASSPAAPGNPAQHGPGPQASQHQAMPQGAHPQPSSPNSALKPPVQASPTAHPGSPVPQSAGKPQATPAHSSPQPQPQHQPTTQPKLSQQPGPASPPPKSPDLEPGAQKPGSAQAVGQSAPNSPSQPKVNGQDTSPKGGDFEELAPSGTAEPNVHPEQADVSSPGTPKLDDFEPKGAPASSPSHVGKSGSGQSEPSAMTDGGPSVGHGPKLDDFEPKANSPVPASHTGPPPPKLSFDQMLNGTDTGVPDAPDAHPHEPAGGEEFSRPAPNVPEHGVDPPNPESLTNGDPDGPPRGNPDFVASREDQEAFLEHARNNWQFTLSTPQELQELRAKLSPRLDAMSDAEIDAIRTYTRDNGDTYRRLNEALRNGQADGYEPYRRTLTSALNKLRAANIEAGLGPIPGQKLLRGMSLDPKALEQFRSDHQPGGAVEHKGFMSTAYGRDGFAGNVTMEIYGHSFTDIRDLSRLDEGEFLGIDGVRFMVTELRDKPDGGVHVVMEEITEHSTIRASAGDVDMNSERSAFDKILNGLDG</sequence>
<feature type="compositionally biased region" description="Polar residues" evidence="1">
    <location>
        <begin position="1382"/>
        <end position="1402"/>
    </location>
</feature>
<dbReference type="OrthoDB" id="5524878at2"/>
<feature type="compositionally biased region" description="Low complexity" evidence="1">
    <location>
        <begin position="343"/>
        <end position="380"/>
    </location>
</feature>
<dbReference type="PROSITE" id="PS51996">
    <property type="entry name" value="TR_MART"/>
    <property type="match status" value="1"/>
</dbReference>
<dbReference type="RefSeq" id="WP_145744602.1">
    <property type="nucleotide sequence ID" value="NZ_VIWX01000006.1"/>
</dbReference>
<feature type="compositionally biased region" description="Low complexity" evidence="1">
    <location>
        <begin position="978"/>
        <end position="1104"/>
    </location>
</feature>
<evidence type="ECO:0000313" key="3">
    <source>
        <dbReference type="EMBL" id="TWF93140.1"/>
    </source>
</evidence>